<reference evidence="1 2" key="1">
    <citation type="submission" date="2019-05" db="EMBL/GenBank/DDBJ databases">
        <title>Another draft genome of Portunus trituberculatus and its Hox gene families provides insights of decapod evolution.</title>
        <authorList>
            <person name="Jeong J.-H."/>
            <person name="Song I."/>
            <person name="Kim S."/>
            <person name="Choi T."/>
            <person name="Kim D."/>
            <person name="Ryu S."/>
            <person name="Kim W."/>
        </authorList>
    </citation>
    <scope>NUCLEOTIDE SEQUENCE [LARGE SCALE GENOMIC DNA]</scope>
    <source>
        <tissue evidence="1">Muscle</tissue>
    </source>
</reference>
<proteinExistence type="predicted"/>
<evidence type="ECO:0000313" key="1">
    <source>
        <dbReference type="EMBL" id="MPC45389.1"/>
    </source>
</evidence>
<comment type="caution">
    <text evidence="1">The sequence shown here is derived from an EMBL/GenBank/DDBJ whole genome shotgun (WGS) entry which is preliminary data.</text>
</comment>
<sequence length="97" mass="10986">MEEAKLVILKATQKRPVQDKALCRFEHTLGTDGLIRKEGRLKQASLHPDQNNPVLLPRNERVTKLIGKDVYTMKVGHAGRENTLAAICEVFWIPQVL</sequence>
<dbReference type="OrthoDB" id="6380082at2759"/>
<dbReference type="Proteomes" id="UP000324222">
    <property type="component" value="Unassembled WGS sequence"/>
</dbReference>
<accession>A0A5B7FJQ2</accession>
<dbReference type="AlphaFoldDB" id="A0A5B7FJQ2"/>
<dbReference type="PANTHER" id="PTHR47331">
    <property type="entry name" value="PHD-TYPE DOMAIN-CONTAINING PROTEIN"/>
    <property type="match status" value="1"/>
</dbReference>
<dbReference type="PANTHER" id="PTHR47331:SF1">
    <property type="entry name" value="GAG-LIKE PROTEIN"/>
    <property type="match status" value="1"/>
</dbReference>
<organism evidence="1 2">
    <name type="scientific">Portunus trituberculatus</name>
    <name type="common">Swimming crab</name>
    <name type="synonym">Neptunus trituberculatus</name>
    <dbReference type="NCBI Taxonomy" id="210409"/>
    <lineage>
        <taxon>Eukaryota</taxon>
        <taxon>Metazoa</taxon>
        <taxon>Ecdysozoa</taxon>
        <taxon>Arthropoda</taxon>
        <taxon>Crustacea</taxon>
        <taxon>Multicrustacea</taxon>
        <taxon>Malacostraca</taxon>
        <taxon>Eumalacostraca</taxon>
        <taxon>Eucarida</taxon>
        <taxon>Decapoda</taxon>
        <taxon>Pleocyemata</taxon>
        <taxon>Brachyura</taxon>
        <taxon>Eubrachyura</taxon>
        <taxon>Portunoidea</taxon>
        <taxon>Portunidae</taxon>
        <taxon>Portuninae</taxon>
        <taxon>Portunus</taxon>
    </lineage>
</organism>
<gene>
    <name evidence="1" type="ORF">E2C01_039087</name>
</gene>
<evidence type="ECO:0000313" key="2">
    <source>
        <dbReference type="Proteomes" id="UP000324222"/>
    </source>
</evidence>
<evidence type="ECO:0008006" key="3">
    <source>
        <dbReference type="Google" id="ProtNLM"/>
    </source>
</evidence>
<protein>
    <recommendedName>
        <fullName evidence="3">Integrase zinc-binding domain-containing protein</fullName>
    </recommendedName>
</protein>
<keyword evidence="2" id="KW-1185">Reference proteome</keyword>
<name>A0A5B7FJQ2_PORTR</name>
<dbReference type="EMBL" id="VSRR010006704">
    <property type="protein sequence ID" value="MPC45389.1"/>
    <property type="molecule type" value="Genomic_DNA"/>
</dbReference>